<keyword evidence="1" id="KW-1133">Transmembrane helix</keyword>
<evidence type="ECO:0000256" key="1">
    <source>
        <dbReference type="SAM" id="Phobius"/>
    </source>
</evidence>
<keyword evidence="1" id="KW-0472">Membrane</keyword>
<dbReference type="KEGG" id="vg:63210607"/>
<proteinExistence type="predicted"/>
<protein>
    <submittedName>
        <fullName evidence="2">Holin</fullName>
    </submittedName>
</protein>
<sequence>MKLAEVKKAAAAGATALAGMEGLAAMLEASTTHPWLHAVAVGFSVLVTAATWSVRNKATIEQIFDEFDTDPEIAQAVIEKATDDPYAAQAALEKHPTLAEQLIASYKD</sequence>
<accession>A0A1L6BYH0</accession>
<name>A0A1L6BYH0_9CAUD</name>
<feature type="transmembrane region" description="Helical" evidence="1">
    <location>
        <begin position="34"/>
        <end position="54"/>
    </location>
</feature>
<gene>
    <name evidence="2" type="primary">42</name>
    <name evidence="2" type="ORF">PBI_MRMAGOO_42</name>
</gene>
<keyword evidence="1" id="KW-0812">Transmembrane</keyword>
<evidence type="ECO:0000313" key="3">
    <source>
        <dbReference type="Proteomes" id="UP000225965"/>
    </source>
</evidence>
<keyword evidence="3" id="KW-1185">Reference proteome</keyword>
<reference evidence="2 3" key="1">
    <citation type="submission" date="2016-11" db="EMBL/GenBank/DDBJ databases">
        <authorList>
            <person name="Brown T."/>
            <person name="Davidson K."/>
            <person name="Doll Z."/>
            <person name="Jansson R."/>
            <person name="Janyszek T."/>
            <person name="Lwin C."/>
            <person name="Patil S."/>
            <person name="Piper J."/>
            <person name="Rajendiran N."/>
            <person name="Rittenhouse N.L."/>
            <person name="Younker T.P."/>
            <person name="Zhang J."/>
            <person name="Garlena R.A."/>
            <person name="Russell D.A."/>
            <person name="Pope W.H."/>
            <person name="Jacobs-Sera D."/>
            <person name="Hatfull G.F."/>
        </authorList>
    </citation>
    <scope>NUCLEOTIDE SEQUENCE [LARGE SCALE GENOMIC DNA]</scope>
</reference>
<dbReference type="GeneID" id="63210607"/>
<evidence type="ECO:0000313" key="2">
    <source>
        <dbReference type="EMBL" id="APQ42147.1"/>
    </source>
</evidence>
<dbReference type="Proteomes" id="UP000225965">
    <property type="component" value="Segment"/>
</dbReference>
<dbReference type="RefSeq" id="YP_010013948.1">
    <property type="nucleotide sequence ID" value="NC_053515.1"/>
</dbReference>
<dbReference type="EMBL" id="KY223999">
    <property type="protein sequence ID" value="APQ42147.1"/>
    <property type="molecule type" value="Genomic_DNA"/>
</dbReference>
<organism evidence="2 3">
    <name type="scientific">Mycobacterium phage MrMagoo</name>
    <dbReference type="NCBI Taxonomy" id="1927020"/>
    <lineage>
        <taxon>Viruses</taxon>
        <taxon>Duplodnaviria</taxon>
        <taxon>Heunggongvirae</taxon>
        <taxon>Uroviricota</taxon>
        <taxon>Caudoviricetes</taxon>
        <taxon>Vilmaviridae</taxon>
        <taxon>Mclasvirinae</taxon>
        <taxon>Reyvirus</taxon>
        <taxon>Reyvirus mrmagoo</taxon>
    </lineage>
</organism>